<accession>A0AAV7PMI9</accession>
<gene>
    <name evidence="12" type="ORF">NDU88_006121</name>
</gene>
<feature type="transmembrane region" description="Helical" evidence="10">
    <location>
        <begin position="147"/>
        <end position="164"/>
    </location>
</feature>
<evidence type="ECO:0000256" key="2">
    <source>
        <dbReference type="ARBA" id="ARBA00022448"/>
    </source>
</evidence>
<keyword evidence="2" id="KW-0813">Transport</keyword>
<dbReference type="PANTHER" id="PTHR10258:SF1">
    <property type="entry name" value="CALCIUM-ACTIVATED POTASSIUM CHANNEL SUBUNIT BETA-1"/>
    <property type="match status" value="1"/>
</dbReference>
<evidence type="ECO:0000256" key="11">
    <source>
        <dbReference type="SAM" id="SignalP"/>
    </source>
</evidence>
<comment type="subcellular location">
    <subcellularLocation>
        <location evidence="1">Membrane</location>
        <topology evidence="1">Multi-pass membrane protein</topology>
    </subcellularLocation>
</comment>
<dbReference type="GO" id="GO:0015269">
    <property type="term" value="F:calcium-activated potassium channel activity"/>
    <property type="evidence" value="ECO:0007669"/>
    <property type="project" value="InterPro"/>
</dbReference>
<evidence type="ECO:0000256" key="9">
    <source>
        <dbReference type="ARBA" id="ARBA00038155"/>
    </source>
</evidence>
<dbReference type="InterPro" id="IPR003930">
    <property type="entry name" value="K_chnl_Ca-activ_BK_bsu"/>
</dbReference>
<proteinExistence type="inferred from homology"/>
<dbReference type="PANTHER" id="PTHR10258">
    <property type="entry name" value="CALCIUM-ACTIVATED POTASSIUM CHANNEL SUBUNIT BETA"/>
    <property type="match status" value="1"/>
</dbReference>
<evidence type="ECO:0000256" key="5">
    <source>
        <dbReference type="ARBA" id="ARBA00023065"/>
    </source>
</evidence>
<keyword evidence="5" id="KW-0406">Ion transport</keyword>
<evidence type="ECO:0000256" key="1">
    <source>
        <dbReference type="ARBA" id="ARBA00004141"/>
    </source>
</evidence>
<keyword evidence="13" id="KW-1185">Reference proteome</keyword>
<dbReference type="GO" id="GO:0015459">
    <property type="term" value="F:potassium channel regulator activity"/>
    <property type="evidence" value="ECO:0007669"/>
    <property type="project" value="TreeGrafter"/>
</dbReference>
<reference evidence="12" key="1">
    <citation type="journal article" date="2022" name="bioRxiv">
        <title>Sequencing and chromosome-scale assembly of the giantPleurodeles waltlgenome.</title>
        <authorList>
            <person name="Brown T."/>
            <person name="Elewa A."/>
            <person name="Iarovenko S."/>
            <person name="Subramanian E."/>
            <person name="Araus A.J."/>
            <person name="Petzold A."/>
            <person name="Susuki M."/>
            <person name="Suzuki K.-i.T."/>
            <person name="Hayashi T."/>
            <person name="Toyoda A."/>
            <person name="Oliveira C."/>
            <person name="Osipova E."/>
            <person name="Leigh N.D."/>
            <person name="Simon A."/>
            <person name="Yun M.H."/>
        </authorList>
    </citation>
    <scope>NUCLEOTIDE SEQUENCE</scope>
    <source>
        <strain evidence="12">20211129_DDA</strain>
        <tissue evidence="12">Liver</tissue>
    </source>
</reference>
<dbReference type="EMBL" id="JANPWB010000011">
    <property type="protein sequence ID" value="KAJ1127728.1"/>
    <property type="molecule type" value="Genomic_DNA"/>
</dbReference>
<evidence type="ECO:0000256" key="8">
    <source>
        <dbReference type="ARBA" id="ARBA00023303"/>
    </source>
</evidence>
<evidence type="ECO:0000256" key="4">
    <source>
        <dbReference type="ARBA" id="ARBA00022989"/>
    </source>
</evidence>
<dbReference type="Proteomes" id="UP001066276">
    <property type="component" value="Chromosome 7"/>
</dbReference>
<name>A0AAV7PMI9_PLEWA</name>
<dbReference type="AlphaFoldDB" id="A0AAV7PMI9"/>
<keyword evidence="6 10" id="KW-0472">Membrane</keyword>
<evidence type="ECO:0000256" key="10">
    <source>
        <dbReference type="SAM" id="Phobius"/>
    </source>
</evidence>
<keyword evidence="11" id="KW-0732">Signal</keyword>
<dbReference type="GO" id="GO:0005513">
    <property type="term" value="P:detection of calcium ion"/>
    <property type="evidence" value="ECO:0007669"/>
    <property type="project" value="TreeGrafter"/>
</dbReference>
<dbReference type="GO" id="GO:0008076">
    <property type="term" value="C:voltage-gated potassium channel complex"/>
    <property type="evidence" value="ECO:0007669"/>
    <property type="project" value="TreeGrafter"/>
</dbReference>
<dbReference type="PRINTS" id="PR01450">
    <property type="entry name" value="BKCHANNELB"/>
</dbReference>
<sequence>MILCSVMMYLIFGLTTLGSYIKGVWSEELECTLLQATIKGNETWSSDCSQDCCSILQYPCLQVFVNLSSSGHRKFLFHTEDTPETNPKCSYIPECSQNYTEVQKKVEEIANNFRKYRRFPCYYNPEWTPETVILTKLYSWRGLLETMVWPTFMLICGVSIIMMVKISRRLFVLAAQKNYPNLYGI</sequence>
<feature type="chain" id="PRO_5043552231" evidence="11">
    <location>
        <begin position="27"/>
        <end position="185"/>
    </location>
</feature>
<evidence type="ECO:0000256" key="6">
    <source>
        <dbReference type="ARBA" id="ARBA00023136"/>
    </source>
</evidence>
<evidence type="ECO:0000313" key="12">
    <source>
        <dbReference type="EMBL" id="KAJ1127728.1"/>
    </source>
</evidence>
<evidence type="ECO:0000313" key="13">
    <source>
        <dbReference type="Proteomes" id="UP001066276"/>
    </source>
</evidence>
<evidence type="ECO:0000256" key="3">
    <source>
        <dbReference type="ARBA" id="ARBA00022692"/>
    </source>
</evidence>
<keyword evidence="4 10" id="KW-1133">Transmembrane helix</keyword>
<keyword evidence="3 10" id="KW-0812">Transmembrane</keyword>
<dbReference type="Pfam" id="PF03185">
    <property type="entry name" value="CaKB"/>
    <property type="match status" value="1"/>
</dbReference>
<protein>
    <submittedName>
        <fullName evidence="12">Uncharacterized protein</fullName>
    </submittedName>
</protein>
<comment type="caution">
    <text evidence="12">The sequence shown here is derived from an EMBL/GenBank/DDBJ whole genome shotgun (WGS) entry which is preliminary data.</text>
</comment>
<keyword evidence="7" id="KW-0325">Glycoprotein</keyword>
<evidence type="ECO:0000256" key="7">
    <source>
        <dbReference type="ARBA" id="ARBA00023180"/>
    </source>
</evidence>
<keyword evidence="8" id="KW-0407">Ion channel</keyword>
<feature type="signal peptide" evidence="11">
    <location>
        <begin position="1"/>
        <end position="26"/>
    </location>
</feature>
<comment type="similarity">
    <text evidence="9">Belongs to the KCNMB (TC 8.A.14.1) family. KCNMB1 subfamily.</text>
</comment>
<organism evidence="12 13">
    <name type="scientific">Pleurodeles waltl</name>
    <name type="common">Iberian ribbed newt</name>
    <dbReference type="NCBI Taxonomy" id="8319"/>
    <lineage>
        <taxon>Eukaryota</taxon>
        <taxon>Metazoa</taxon>
        <taxon>Chordata</taxon>
        <taxon>Craniata</taxon>
        <taxon>Vertebrata</taxon>
        <taxon>Euteleostomi</taxon>
        <taxon>Amphibia</taxon>
        <taxon>Batrachia</taxon>
        <taxon>Caudata</taxon>
        <taxon>Salamandroidea</taxon>
        <taxon>Salamandridae</taxon>
        <taxon>Pleurodelinae</taxon>
        <taxon>Pleurodeles</taxon>
    </lineage>
</organism>